<protein>
    <submittedName>
        <fullName evidence="2">Pollen-specific leucine-rich repeat extensin-like protein 3</fullName>
    </submittedName>
</protein>
<keyword evidence="1" id="KW-0472">Membrane</keyword>
<keyword evidence="3" id="KW-1185">Reference proteome</keyword>
<reference evidence="2" key="2">
    <citation type="submission" date="2023-04" db="EMBL/GenBank/DDBJ databases">
        <authorList>
            <person name="Bruccoleri R.E."/>
            <person name="Oakeley E.J."/>
            <person name="Faust A.-M."/>
            <person name="Dessus-Babus S."/>
            <person name="Altorfer M."/>
            <person name="Burckhardt D."/>
            <person name="Oertli M."/>
            <person name="Naumann U."/>
            <person name="Petersen F."/>
            <person name="Wong J."/>
        </authorList>
    </citation>
    <scope>NUCLEOTIDE SEQUENCE</scope>
    <source>
        <strain evidence="2">GSM-AAB239-AS_SAM_17_03QT</strain>
        <tissue evidence="2">Leaf</tissue>
    </source>
</reference>
<evidence type="ECO:0000313" key="3">
    <source>
        <dbReference type="Proteomes" id="UP001140949"/>
    </source>
</evidence>
<evidence type="ECO:0000313" key="2">
    <source>
        <dbReference type="EMBL" id="KAJ6810013.1"/>
    </source>
</evidence>
<proteinExistence type="predicted"/>
<accession>A0AAX6F154</accession>
<dbReference type="EMBL" id="JANAVB010032619">
    <property type="protein sequence ID" value="KAJ6810013.1"/>
    <property type="molecule type" value="Genomic_DNA"/>
</dbReference>
<feature type="transmembrane region" description="Helical" evidence="1">
    <location>
        <begin position="21"/>
        <end position="40"/>
    </location>
</feature>
<name>A0AAX6F154_IRIPA</name>
<keyword evidence="1" id="KW-1133">Transmembrane helix</keyword>
<comment type="caution">
    <text evidence="2">The sequence shown here is derived from an EMBL/GenBank/DDBJ whole genome shotgun (WGS) entry which is preliminary data.</text>
</comment>
<organism evidence="2 3">
    <name type="scientific">Iris pallida</name>
    <name type="common">Sweet iris</name>
    <dbReference type="NCBI Taxonomy" id="29817"/>
    <lineage>
        <taxon>Eukaryota</taxon>
        <taxon>Viridiplantae</taxon>
        <taxon>Streptophyta</taxon>
        <taxon>Embryophyta</taxon>
        <taxon>Tracheophyta</taxon>
        <taxon>Spermatophyta</taxon>
        <taxon>Magnoliopsida</taxon>
        <taxon>Liliopsida</taxon>
        <taxon>Asparagales</taxon>
        <taxon>Iridaceae</taxon>
        <taxon>Iridoideae</taxon>
        <taxon>Irideae</taxon>
        <taxon>Iris</taxon>
    </lineage>
</organism>
<evidence type="ECO:0000256" key="1">
    <source>
        <dbReference type="SAM" id="Phobius"/>
    </source>
</evidence>
<sequence length="97" mass="10755">MDGGDVEGADRGRRRCCRKGQTRLSISLSLLFWAVVYFWWRWFVGSWRILVVWCGAAGDGRGGGGLNGEVVVSRRDGRGDDDGGGIGRLGCRRWGHR</sequence>
<keyword evidence="1" id="KW-0812">Transmembrane</keyword>
<dbReference type="Proteomes" id="UP001140949">
    <property type="component" value="Unassembled WGS sequence"/>
</dbReference>
<gene>
    <name evidence="2" type="ORF">M6B38_157320</name>
</gene>
<reference evidence="2" key="1">
    <citation type="journal article" date="2023" name="GigaByte">
        <title>Genome assembly of the bearded iris, Iris pallida Lam.</title>
        <authorList>
            <person name="Bruccoleri R.E."/>
            <person name="Oakeley E.J."/>
            <person name="Faust A.M.E."/>
            <person name="Altorfer M."/>
            <person name="Dessus-Babus S."/>
            <person name="Burckhardt D."/>
            <person name="Oertli M."/>
            <person name="Naumann U."/>
            <person name="Petersen F."/>
            <person name="Wong J."/>
        </authorList>
    </citation>
    <scope>NUCLEOTIDE SEQUENCE</scope>
    <source>
        <strain evidence="2">GSM-AAB239-AS_SAM_17_03QT</strain>
    </source>
</reference>
<dbReference type="AlphaFoldDB" id="A0AAX6F154"/>